<dbReference type="GO" id="GO:0006260">
    <property type="term" value="P:DNA replication"/>
    <property type="evidence" value="ECO:0007669"/>
    <property type="project" value="InterPro"/>
</dbReference>
<dbReference type="Gene3D" id="2.40.50.140">
    <property type="entry name" value="Nucleic acid-binding proteins"/>
    <property type="match status" value="1"/>
</dbReference>
<evidence type="ECO:0000256" key="3">
    <source>
        <dbReference type="PIRNR" id="PIRNR002070"/>
    </source>
</evidence>
<dbReference type="OrthoDB" id="9809878at2"/>
<dbReference type="NCBIfam" id="TIGR00621">
    <property type="entry name" value="ssb"/>
    <property type="match status" value="1"/>
</dbReference>
<reference evidence="6" key="1">
    <citation type="submission" date="2016-01" db="EMBL/GenBank/DDBJ databases">
        <authorList>
            <person name="Mitreva M."/>
            <person name="Pepin K.H."/>
            <person name="Mihindukulasuriya K.A."/>
            <person name="Fulton R."/>
            <person name="Fronick C."/>
            <person name="O'Laughlin M."/>
            <person name="Miner T."/>
            <person name="Herter B."/>
            <person name="Rosa B.A."/>
            <person name="Cordes M."/>
            <person name="Tomlinson C."/>
            <person name="Wollam A."/>
            <person name="Palsikar V.B."/>
            <person name="Mardis E.R."/>
            <person name="Wilson R.K."/>
        </authorList>
    </citation>
    <scope>NUCLEOTIDE SEQUENCE [LARGE SCALE GENOMIC DNA]</scope>
    <source>
        <strain evidence="6">DNF00729</strain>
    </source>
</reference>
<dbReference type="PATRIC" id="fig|755172.3.peg.1384"/>
<dbReference type="Pfam" id="PF00436">
    <property type="entry name" value="SSB"/>
    <property type="match status" value="1"/>
</dbReference>
<dbReference type="GO" id="GO:0003697">
    <property type="term" value="F:single-stranded DNA binding"/>
    <property type="evidence" value="ECO:0007669"/>
    <property type="project" value="UniProtKB-UniRule"/>
</dbReference>
<dbReference type="HAMAP" id="MF_00984">
    <property type="entry name" value="SSB"/>
    <property type="match status" value="1"/>
</dbReference>
<evidence type="ECO:0000256" key="2">
    <source>
        <dbReference type="HAMAP-Rule" id="MF_00984"/>
    </source>
</evidence>
<proteinExistence type="inferred from homology"/>
<dbReference type="InterPro" id="IPR011344">
    <property type="entry name" value="ssDNA-bd"/>
</dbReference>
<keyword evidence="6" id="KW-1185">Reference proteome</keyword>
<dbReference type="Proteomes" id="UP000070442">
    <property type="component" value="Unassembled WGS sequence"/>
</dbReference>
<dbReference type="EMBL" id="LSDG01000043">
    <property type="protein sequence ID" value="KXB65328.1"/>
    <property type="molecule type" value="Genomic_DNA"/>
</dbReference>
<dbReference type="PANTHER" id="PTHR10302:SF27">
    <property type="entry name" value="SINGLE-STRANDED DNA-BINDING PROTEIN"/>
    <property type="match status" value="1"/>
</dbReference>
<comment type="caution">
    <text evidence="5">The sequence shown here is derived from an EMBL/GenBank/DDBJ whole genome shotgun (WGS) entry which is preliminary data.</text>
</comment>
<dbReference type="SUPFAM" id="SSF50249">
    <property type="entry name" value="Nucleic acid-binding proteins"/>
    <property type="match status" value="1"/>
</dbReference>
<feature type="region of interest" description="Disordered" evidence="4">
    <location>
        <begin position="129"/>
        <end position="168"/>
    </location>
</feature>
<dbReference type="PIRSF" id="PIRSF002070">
    <property type="entry name" value="SSB"/>
    <property type="match status" value="1"/>
</dbReference>
<gene>
    <name evidence="5" type="ORF">HMPREF1863_01424</name>
</gene>
<dbReference type="GO" id="GO:0009295">
    <property type="term" value="C:nucleoid"/>
    <property type="evidence" value="ECO:0007669"/>
    <property type="project" value="TreeGrafter"/>
</dbReference>
<dbReference type="InterPro" id="IPR012340">
    <property type="entry name" value="NA-bd_OB-fold"/>
</dbReference>
<evidence type="ECO:0000256" key="1">
    <source>
        <dbReference type="ARBA" id="ARBA00023125"/>
    </source>
</evidence>
<dbReference type="CDD" id="cd04496">
    <property type="entry name" value="SSB_OBF"/>
    <property type="match status" value="1"/>
</dbReference>
<evidence type="ECO:0000256" key="4">
    <source>
        <dbReference type="SAM" id="MobiDB-lite"/>
    </source>
</evidence>
<evidence type="ECO:0000313" key="6">
    <source>
        <dbReference type="Proteomes" id="UP000070442"/>
    </source>
</evidence>
<accession>A0A134ACD9</accession>
<dbReference type="STRING" id="755172.HMPREF1863_01424"/>
<dbReference type="InterPro" id="IPR000424">
    <property type="entry name" value="Primosome_PriB/ssb"/>
</dbReference>
<evidence type="ECO:0000313" key="5">
    <source>
        <dbReference type="EMBL" id="KXB65328.1"/>
    </source>
</evidence>
<comment type="caution">
    <text evidence="2">Lacks conserved residue(s) required for the propagation of feature annotation.</text>
</comment>
<sequence>MNLVVLYGRLTRDPELRYSQNGTANTFATIAVDRGLSKEKRQEAEANGQPTADFVSIKAFGKTAELLSNYFHKGNRIAIEGRISTGSYEKNGERVFTTDVVVNRVHFIESAKESGNMGANPGGAGFNAPPTNMAYQPVNSGNNPNAGGFGPKSDDEGYYPIDNNDIPF</sequence>
<name>A0A134ACD9_9FIRM</name>
<dbReference type="PROSITE" id="PS50935">
    <property type="entry name" value="SSB"/>
    <property type="match status" value="1"/>
</dbReference>
<dbReference type="RefSeq" id="WP_068368849.1">
    <property type="nucleotide sequence ID" value="NZ_KQ960181.1"/>
</dbReference>
<dbReference type="AlphaFoldDB" id="A0A134ACD9"/>
<keyword evidence="1 2" id="KW-0238">DNA-binding</keyword>
<protein>
    <recommendedName>
        <fullName evidence="2 3">Single-stranded DNA-binding protein</fullName>
        <shortName evidence="2">SSB</shortName>
    </recommendedName>
</protein>
<comment type="subunit">
    <text evidence="2">Homotetramer.</text>
</comment>
<feature type="compositionally biased region" description="Polar residues" evidence="4">
    <location>
        <begin position="133"/>
        <end position="145"/>
    </location>
</feature>
<organism evidence="5 6">
    <name type="scientific">Aedoeadaptatus coxii</name>
    <dbReference type="NCBI Taxonomy" id="755172"/>
    <lineage>
        <taxon>Bacteria</taxon>
        <taxon>Bacillati</taxon>
        <taxon>Bacillota</taxon>
        <taxon>Tissierellia</taxon>
        <taxon>Tissierellales</taxon>
        <taxon>Peptoniphilaceae</taxon>
        <taxon>Aedoeadaptatus</taxon>
    </lineage>
</organism>
<dbReference type="PANTHER" id="PTHR10302">
    <property type="entry name" value="SINGLE-STRANDED DNA-BINDING PROTEIN"/>
    <property type="match status" value="1"/>
</dbReference>